<gene>
    <name evidence="2" type="ORF">HHL22_06835</name>
</gene>
<reference evidence="2 3" key="1">
    <citation type="submission" date="2020-04" db="EMBL/GenBank/DDBJ databases">
        <title>Hymenobacter polaris sp. nov., isolated from Arctic soil.</title>
        <authorList>
            <person name="Dahal R.H."/>
        </authorList>
    </citation>
    <scope>NUCLEOTIDE SEQUENCE [LARGE SCALE GENOMIC DNA]</scope>
    <source>
        <strain evidence="2 3">RP-2-7</strain>
    </source>
</reference>
<keyword evidence="1" id="KW-0812">Transmembrane</keyword>
<organism evidence="2 3">
    <name type="scientific">Hymenobacter polaris</name>
    <dbReference type="NCBI Taxonomy" id="2682546"/>
    <lineage>
        <taxon>Bacteria</taxon>
        <taxon>Pseudomonadati</taxon>
        <taxon>Bacteroidota</taxon>
        <taxon>Cytophagia</taxon>
        <taxon>Cytophagales</taxon>
        <taxon>Hymenobacteraceae</taxon>
        <taxon>Hymenobacter</taxon>
    </lineage>
</organism>
<protein>
    <submittedName>
        <fullName evidence="2">Uncharacterized protein</fullName>
    </submittedName>
</protein>
<dbReference type="AlphaFoldDB" id="A0A7Y0FLL1"/>
<evidence type="ECO:0000256" key="1">
    <source>
        <dbReference type="SAM" id="Phobius"/>
    </source>
</evidence>
<dbReference type="Proteomes" id="UP000559626">
    <property type="component" value="Unassembled WGS sequence"/>
</dbReference>
<evidence type="ECO:0000313" key="2">
    <source>
        <dbReference type="EMBL" id="NML64918.1"/>
    </source>
</evidence>
<comment type="caution">
    <text evidence="2">The sequence shown here is derived from an EMBL/GenBank/DDBJ whole genome shotgun (WGS) entry which is preliminary data.</text>
</comment>
<dbReference type="EMBL" id="JABBGH010000001">
    <property type="protein sequence ID" value="NML64918.1"/>
    <property type="molecule type" value="Genomic_DNA"/>
</dbReference>
<proteinExistence type="predicted"/>
<dbReference type="RefSeq" id="WP_169530183.1">
    <property type="nucleotide sequence ID" value="NZ_JABBGH010000001.1"/>
</dbReference>
<feature type="transmembrane region" description="Helical" evidence="1">
    <location>
        <begin position="143"/>
        <end position="160"/>
    </location>
</feature>
<name>A0A7Y0FLL1_9BACT</name>
<keyword evidence="1" id="KW-1133">Transmembrane helix</keyword>
<sequence length="187" mass="21463">MYGCRSAYIKPALLMFTPLGIFLQASDKQYQAAWADLAAYQVEFLLGNFIGDGYRLKLWDSQGNTEAFIFLEKKLFNDESDLRPDLALAYLCRYIGRHNRQAAYPITYRPTLLARKAGTILLTCMVLLVAVDLWLRWQHRNTKSIFTCLAAVTLALQMLGQKKQNDRYARYLQAWEAEGYNAAEASR</sequence>
<feature type="transmembrane region" description="Helical" evidence="1">
    <location>
        <begin position="117"/>
        <end position="137"/>
    </location>
</feature>
<evidence type="ECO:0000313" key="3">
    <source>
        <dbReference type="Proteomes" id="UP000559626"/>
    </source>
</evidence>
<accession>A0A7Y0FLL1</accession>
<keyword evidence="3" id="KW-1185">Reference proteome</keyword>
<keyword evidence="1" id="KW-0472">Membrane</keyword>